<dbReference type="PROSITE" id="PS51409">
    <property type="entry name" value="ARGINASE_2"/>
    <property type="match status" value="1"/>
</dbReference>
<proteinExistence type="inferred from homology"/>
<comment type="caution">
    <text evidence="5">The sequence shown here is derived from an EMBL/GenBank/DDBJ whole genome shotgun (WGS) entry which is preliminary data.</text>
</comment>
<evidence type="ECO:0000313" key="6">
    <source>
        <dbReference type="Proteomes" id="UP001497527"/>
    </source>
</evidence>
<name>A0ABM9PFF3_9FLAO</name>
<dbReference type="InterPro" id="IPR006035">
    <property type="entry name" value="Ureohydrolase"/>
</dbReference>
<dbReference type="EMBL" id="CAXJIO010000016">
    <property type="protein sequence ID" value="CAL2104346.1"/>
    <property type="molecule type" value="Genomic_DNA"/>
</dbReference>
<dbReference type="PANTHER" id="PTHR11358">
    <property type="entry name" value="ARGINASE/AGMATINASE"/>
    <property type="match status" value="1"/>
</dbReference>
<keyword evidence="6" id="KW-1185">Reference proteome</keyword>
<evidence type="ECO:0000256" key="1">
    <source>
        <dbReference type="ARBA" id="ARBA00009227"/>
    </source>
</evidence>
<gene>
    <name evidence="5" type="ORF">T190423A01A_70039</name>
</gene>
<keyword evidence="2" id="KW-0479">Metal-binding</keyword>
<dbReference type="NCBIfam" id="TIGR01230">
    <property type="entry name" value="agmatinase"/>
    <property type="match status" value="1"/>
</dbReference>
<evidence type="ECO:0000256" key="4">
    <source>
        <dbReference type="RuleBase" id="RU003684"/>
    </source>
</evidence>
<organism evidence="5 6">
    <name type="scientific">Tenacibaculum polynesiense</name>
    <dbReference type="NCBI Taxonomy" id="3137857"/>
    <lineage>
        <taxon>Bacteria</taxon>
        <taxon>Pseudomonadati</taxon>
        <taxon>Bacteroidota</taxon>
        <taxon>Flavobacteriia</taxon>
        <taxon>Flavobacteriales</taxon>
        <taxon>Flavobacteriaceae</taxon>
        <taxon>Tenacibaculum</taxon>
    </lineage>
</organism>
<sequence>MKNIIIQGIQFDNNSSYQKGPKLAPPLIRKVLHCGSSNLYAENGISIESEYIQDKGDFDIKDYFDIEKITQKHLNIGDRIITLGGDHSITYPIIKAYHNKYKKIDILHIDAHSDLYDNFEGDKLSHACPFARIMESDFAERLVQVGIRTLNTHQAEQAEKFNVEIHQMKDLDLSKIKKFENPLYISLDMDGFDPAFAPGVSHHEPGGLSSRQVIDLIQNLDAEIIGADIVEYNPTRDFQEMTAFLAAKMLKEISGKMLT</sequence>
<dbReference type="InterPro" id="IPR023696">
    <property type="entry name" value="Ureohydrolase_dom_sf"/>
</dbReference>
<evidence type="ECO:0000313" key="5">
    <source>
        <dbReference type="EMBL" id="CAL2104346.1"/>
    </source>
</evidence>
<dbReference type="CDD" id="cd11593">
    <property type="entry name" value="Agmatinase-like_2"/>
    <property type="match status" value="1"/>
</dbReference>
<dbReference type="Gene3D" id="3.40.800.10">
    <property type="entry name" value="Ureohydrolase domain"/>
    <property type="match status" value="1"/>
</dbReference>
<evidence type="ECO:0000256" key="2">
    <source>
        <dbReference type="ARBA" id="ARBA00022723"/>
    </source>
</evidence>
<dbReference type="PANTHER" id="PTHR11358:SF26">
    <property type="entry name" value="GUANIDINO ACID HYDROLASE, MITOCHONDRIAL"/>
    <property type="match status" value="1"/>
</dbReference>
<dbReference type="PIRSF" id="PIRSF036979">
    <property type="entry name" value="Arginase"/>
    <property type="match status" value="1"/>
</dbReference>
<comment type="similarity">
    <text evidence="1">Belongs to the arginase family. Agmatinase subfamily.</text>
</comment>
<dbReference type="SUPFAM" id="SSF52768">
    <property type="entry name" value="Arginase/deacetylase"/>
    <property type="match status" value="1"/>
</dbReference>
<protein>
    <submittedName>
        <fullName evidence="5">Agmatinase</fullName>
        <ecNumber evidence="5">3.5.3.11</ecNumber>
    </submittedName>
</protein>
<evidence type="ECO:0000256" key="3">
    <source>
        <dbReference type="ARBA" id="ARBA00022801"/>
    </source>
</evidence>
<dbReference type="InterPro" id="IPR005925">
    <property type="entry name" value="Agmatinase-rel"/>
</dbReference>
<dbReference type="PROSITE" id="PS01053">
    <property type="entry name" value="ARGINASE_1"/>
    <property type="match status" value="1"/>
</dbReference>
<dbReference type="RefSeq" id="WP_348718657.1">
    <property type="nucleotide sequence ID" value="NZ_CAXJIO010000016.1"/>
</dbReference>
<dbReference type="GO" id="GO:0008783">
    <property type="term" value="F:agmatinase activity"/>
    <property type="evidence" value="ECO:0007669"/>
    <property type="project" value="UniProtKB-EC"/>
</dbReference>
<reference evidence="5 6" key="1">
    <citation type="submission" date="2024-05" db="EMBL/GenBank/DDBJ databases">
        <authorList>
            <person name="Duchaud E."/>
        </authorList>
    </citation>
    <scope>NUCLEOTIDE SEQUENCE [LARGE SCALE GENOMIC DNA]</scope>
    <source>
        <strain evidence="5">Ena-SAMPLE-TAB-13-05-2024-13:56:06:370-140308</strain>
    </source>
</reference>
<accession>A0ABM9PFF3</accession>
<dbReference type="EC" id="3.5.3.11" evidence="5"/>
<dbReference type="Proteomes" id="UP001497527">
    <property type="component" value="Unassembled WGS sequence"/>
</dbReference>
<dbReference type="InterPro" id="IPR020855">
    <property type="entry name" value="Ureohydrolase_Mn_BS"/>
</dbReference>
<dbReference type="Pfam" id="PF00491">
    <property type="entry name" value="Arginase"/>
    <property type="match status" value="1"/>
</dbReference>
<keyword evidence="3 4" id="KW-0378">Hydrolase</keyword>